<dbReference type="CDD" id="cd08958">
    <property type="entry name" value="FR_SDR_e"/>
    <property type="match status" value="1"/>
</dbReference>
<dbReference type="EMBL" id="JARAOO010000007">
    <property type="protein sequence ID" value="KAJ7962202.1"/>
    <property type="molecule type" value="Genomic_DNA"/>
</dbReference>
<dbReference type="PANTHER" id="PTHR10366:SF563">
    <property type="entry name" value="CINNAMOYL-COA REDUCTASE 16"/>
    <property type="match status" value="1"/>
</dbReference>
<keyword evidence="1" id="KW-0521">NADP</keyword>
<sequence>MEGNKGRVCVTGGTGYIGSWTIKRLLENGYSVNTTIRSNSEHKKDLSFLTSLPGASQNLQIFNADLDNPESFGAAIEGCTGVFLVATPVDFEGREPEKVVTKRAIDGTLGILKACLNSKTLKRIVYTSSASAVVLNGKDIEVMDESFWSDVDYIRSLNSFADSYSISKTLTEKSALEFAEQHGLDLVTVIPSYVLGPFICPKLPGSVHSSLAMVFGNKEQYNLLINTSMVHVDDVARAHIFLLEHSNPKGRYNCSSDVLTIEGMSEFLSSKYPNQFPVPTVESVKEIKGPKFPTLSSKKLLDAGFRFEYGIDEMFDEAIQCCKEKGYL</sequence>
<dbReference type="InterPro" id="IPR036291">
    <property type="entry name" value="NAD(P)-bd_dom_sf"/>
</dbReference>
<keyword evidence="2" id="KW-0560">Oxidoreductase</keyword>
<evidence type="ECO:0000256" key="3">
    <source>
        <dbReference type="ARBA" id="ARBA00023445"/>
    </source>
</evidence>
<dbReference type="AlphaFoldDB" id="A0AAD7PNY8"/>
<dbReference type="Gene3D" id="3.40.50.720">
    <property type="entry name" value="NAD(P)-binding Rossmann-like Domain"/>
    <property type="match status" value="1"/>
</dbReference>
<comment type="similarity">
    <text evidence="3">Belongs to the NAD(P)-dependent epimerase/dehydratase family. Dihydroflavonol-4-reductase subfamily.</text>
</comment>
<evidence type="ECO:0000313" key="6">
    <source>
        <dbReference type="Proteomes" id="UP001163823"/>
    </source>
</evidence>
<dbReference type="PANTHER" id="PTHR10366">
    <property type="entry name" value="NAD DEPENDENT EPIMERASE/DEHYDRATASE"/>
    <property type="match status" value="1"/>
</dbReference>
<comment type="caution">
    <text evidence="5">The sequence shown here is derived from an EMBL/GenBank/DDBJ whole genome shotgun (WGS) entry which is preliminary data.</text>
</comment>
<reference evidence="5" key="1">
    <citation type="journal article" date="2023" name="Science">
        <title>Elucidation of the pathway for biosynthesis of saponin adjuvants from the soapbark tree.</title>
        <authorList>
            <person name="Reed J."/>
            <person name="Orme A."/>
            <person name="El-Demerdash A."/>
            <person name="Owen C."/>
            <person name="Martin L.B.B."/>
            <person name="Misra R.C."/>
            <person name="Kikuchi S."/>
            <person name="Rejzek M."/>
            <person name="Martin A.C."/>
            <person name="Harkess A."/>
            <person name="Leebens-Mack J."/>
            <person name="Louveau T."/>
            <person name="Stephenson M.J."/>
            <person name="Osbourn A."/>
        </authorList>
    </citation>
    <scope>NUCLEOTIDE SEQUENCE</scope>
    <source>
        <strain evidence="5">S10</strain>
    </source>
</reference>
<gene>
    <name evidence="5" type="ORF">O6P43_017466</name>
</gene>
<dbReference type="Proteomes" id="UP001163823">
    <property type="component" value="Chromosome 7"/>
</dbReference>
<name>A0AAD7PNY8_QUISA</name>
<organism evidence="5 6">
    <name type="scientific">Quillaja saponaria</name>
    <name type="common">Soap bark tree</name>
    <dbReference type="NCBI Taxonomy" id="32244"/>
    <lineage>
        <taxon>Eukaryota</taxon>
        <taxon>Viridiplantae</taxon>
        <taxon>Streptophyta</taxon>
        <taxon>Embryophyta</taxon>
        <taxon>Tracheophyta</taxon>
        <taxon>Spermatophyta</taxon>
        <taxon>Magnoliopsida</taxon>
        <taxon>eudicotyledons</taxon>
        <taxon>Gunneridae</taxon>
        <taxon>Pentapetalae</taxon>
        <taxon>rosids</taxon>
        <taxon>fabids</taxon>
        <taxon>Fabales</taxon>
        <taxon>Quillajaceae</taxon>
        <taxon>Quillaja</taxon>
    </lineage>
</organism>
<evidence type="ECO:0000256" key="2">
    <source>
        <dbReference type="ARBA" id="ARBA00023002"/>
    </source>
</evidence>
<protein>
    <submittedName>
        <fullName evidence="5">Dihydroflavonol-4-reductase</fullName>
    </submittedName>
</protein>
<evidence type="ECO:0000256" key="1">
    <source>
        <dbReference type="ARBA" id="ARBA00022857"/>
    </source>
</evidence>
<dbReference type="Pfam" id="PF01370">
    <property type="entry name" value="Epimerase"/>
    <property type="match status" value="1"/>
</dbReference>
<evidence type="ECO:0000259" key="4">
    <source>
        <dbReference type="Pfam" id="PF01370"/>
    </source>
</evidence>
<dbReference type="SUPFAM" id="SSF51735">
    <property type="entry name" value="NAD(P)-binding Rossmann-fold domains"/>
    <property type="match status" value="1"/>
</dbReference>
<dbReference type="GO" id="GO:0016616">
    <property type="term" value="F:oxidoreductase activity, acting on the CH-OH group of donors, NAD or NADP as acceptor"/>
    <property type="evidence" value="ECO:0007669"/>
    <property type="project" value="TreeGrafter"/>
</dbReference>
<keyword evidence="6" id="KW-1185">Reference proteome</keyword>
<evidence type="ECO:0000313" key="5">
    <source>
        <dbReference type="EMBL" id="KAJ7962202.1"/>
    </source>
</evidence>
<dbReference type="KEGG" id="qsa:O6P43_017466"/>
<feature type="domain" description="NAD-dependent epimerase/dehydratase" evidence="4">
    <location>
        <begin position="8"/>
        <end position="254"/>
    </location>
</feature>
<accession>A0AAD7PNY8</accession>
<dbReference type="InterPro" id="IPR001509">
    <property type="entry name" value="Epimerase_deHydtase"/>
</dbReference>
<dbReference type="FunFam" id="3.40.50.720:FF:000085">
    <property type="entry name" value="Dihydroflavonol reductase"/>
    <property type="match status" value="1"/>
</dbReference>
<proteinExistence type="inferred from homology"/>
<dbReference type="InterPro" id="IPR050425">
    <property type="entry name" value="NAD(P)_dehydrat-like"/>
</dbReference>